<sequence length="38" mass="4356">MLKLKKRTSVFSSAYFSSISNSKCWNEKSLKISLCLIN</sequence>
<dbReference type="EMBL" id="ABZS01000023">
    <property type="protein sequence ID" value="EEP61121.1"/>
    <property type="molecule type" value="Genomic_DNA"/>
</dbReference>
<dbReference type="Proteomes" id="UP000005540">
    <property type="component" value="Unassembled WGS sequence"/>
</dbReference>
<name>C4FII7_9AQUI</name>
<evidence type="ECO:0000313" key="2">
    <source>
        <dbReference type="Proteomes" id="UP000005540"/>
    </source>
</evidence>
<accession>C4FII7</accession>
<comment type="caution">
    <text evidence="1">The sequence shown here is derived from an EMBL/GenBank/DDBJ whole genome shotgun (WGS) entry which is preliminary data.</text>
</comment>
<organism evidence="1 2">
    <name type="scientific">Sulfurihydrogenibium yellowstonense SS-5</name>
    <dbReference type="NCBI Taxonomy" id="432331"/>
    <lineage>
        <taxon>Bacteria</taxon>
        <taxon>Pseudomonadati</taxon>
        <taxon>Aquificota</taxon>
        <taxon>Aquificia</taxon>
        <taxon>Aquificales</taxon>
        <taxon>Hydrogenothermaceae</taxon>
        <taxon>Sulfurihydrogenibium</taxon>
    </lineage>
</organism>
<dbReference type="AlphaFoldDB" id="C4FII7"/>
<evidence type="ECO:0000313" key="1">
    <source>
        <dbReference type="EMBL" id="EEP61121.1"/>
    </source>
</evidence>
<reference evidence="1 2" key="1">
    <citation type="submission" date="2009-04" db="EMBL/GenBank/DDBJ databases">
        <authorList>
            <person name="Reysenbach A.-L."/>
            <person name="Heidelberg J.F."/>
            <person name="Nelson W.C."/>
        </authorList>
    </citation>
    <scope>NUCLEOTIDE SEQUENCE [LARGE SCALE GENOMIC DNA]</scope>
    <source>
        <strain evidence="1 2">SS-5</strain>
    </source>
</reference>
<protein>
    <submittedName>
        <fullName evidence="1">Uncharacterized protein</fullName>
    </submittedName>
</protein>
<gene>
    <name evidence="1" type="ORF">SULYE_0372</name>
</gene>
<proteinExistence type="predicted"/>
<keyword evidence="2" id="KW-1185">Reference proteome</keyword>